<dbReference type="PROSITE" id="PS50089">
    <property type="entry name" value="ZF_RING_2"/>
    <property type="match status" value="1"/>
</dbReference>
<dbReference type="CDD" id="cd16514">
    <property type="entry name" value="RING-HC_LONFs_rpt2"/>
    <property type="match status" value="1"/>
</dbReference>
<keyword evidence="6" id="KW-1133">Transmembrane helix</keyword>
<gene>
    <name evidence="9" type="ORF">PDE_03810</name>
</gene>
<dbReference type="EMBL" id="KB644411">
    <property type="protein sequence ID" value="EPS28864.1"/>
    <property type="molecule type" value="Genomic_DNA"/>
</dbReference>
<dbReference type="GO" id="GO:0061630">
    <property type="term" value="F:ubiquitin protein ligase activity"/>
    <property type="evidence" value="ECO:0007669"/>
    <property type="project" value="TreeGrafter"/>
</dbReference>
<dbReference type="GO" id="GO:0008270">
    <property type="term" value="F:zinc ion binding"/>
    <property type="evidence" value="ECO:0007669"/>
    <property type="project" value="UniProtKB-KW"/>
</dbReference>
<dbReference type="InterPro" id="IPR013083">
    <property type="entry name" value="Znf_RING/FYVE/PHD"/>
</dbReference>
<feature type="domain" description="Lon N-terminal" evidence="8">
    <location>
        <begin position="321"/>
        <end position="550"/>
    </location>
</feature>
<evidence type="ECO:0000259" key="8">
    <source>
        <dbReference type="PROSITE" id="PS51787"/>
    </source>
</evidence>
<dbReference type="SMART" id="SM00184">
    <property type="entry name" value="RING"/>
    <property type="match status" value="2"/>
</dbReference>
<keyword evidence="6" id="KW-0812">Transmembrane</keyword>
<dbReference type="InterPro" id="IPR015947">
    <property type="entry name" value="PUA-like_sf"/>
</dbReference>
<dbReference type="PROSITE" id="PS00518">
    <property type="entry name" value="ZF_RING_1"/>
    <property type="match status" value="1"/>
</dbReference>
<keyword evidence="10" id="KW-1185">Reference proteome</keyword>
<dbReference type="HOGENOM" id="CLU_013989_3_0_1"/>
<keyword evidence="1" id="KW-0479">Metal-binding</keyword>
<organism evidence="9 10">
    <name type="scientific">Penicillium oxalicum (strain 114-2 / CGMCC 5302)</name>
    <name type="common">Penicillium decumbens</name>
    <dbReference type="NCBI Taxonomy" id="933388"/>
    <lineage>
        <taxon>Eukaryota</taxon>
        <taxon>Fungi</taxon>
        <taxon>Dikarya</taxon>
        <taxon>Ascomycota</taxon>
        <taxon>Pezizomycotina</taxon>
        <taxon>Eurotiomycetes</taxon>
        <taxon>Eurotiomycetidae</taxon>
        <taxon>Eurotiales</taxon>
        <taxon>Aspergillaceae</taxon>
        <taxon>Penicillium</taxon>
    </lineage>
</organism>
<dbReference type="STRING" id="933388.S7ZF24"/>
<feature type="domain" description="RING-type" evidence="7">
    <location>
        <begin position="236"/>
        <end position="274"/>
    </location>
</feature>
<dbReference type="PROSITE" id="PS51787">
    <property type="entry name" value="LON_N"/>
    <property type="match status" value="1"/>
</dbReference>
<evidence type="ECO:0000256" key="6">
    <source>
        <dbReference type="SAM" id="Phobius"/>
    </source>
</evidence>
<evidence type="ECO:0000256" key="1">
    <source>
        <dbReference type="ARBA" id="ARBA00022723"/>
    </source>
</evidence>
<dbReference type="Pfam" id="PF13923">
    <property type="entry name" value="zf-C3HC4_2"/>
    <property type="match status" value="1"/>
</dbReference>
<evidence type="ECO:0000256" key="3">
    <source>
        <dbReference type="ARBA" id="ARBA00022833"/>
    </source>
</evidence>
<dbReference type="OrthoDB" id="264917at2759"/>
<dbReference type="InterPro" id="IPR001841">
    <property type="entry name" value="Znf_RING"/>
</dbReference>
<sequence length="637" mass="71465">MENVDAPPLSTPQSADADPDRTSAASSNESSCEEYPPSESPTALETPHRILHLIQCQRCSRPLHTPLRLPCGNTICRSCLPPLRPRTGITYPVAEGREEGFTCHWAGTNDCVGEHCLGDCGVDVVLCNLLGIFQEELGFPTPESDRLDEADDGGRIVSWTVSPETVDPPSVKNARLYRRGWLCGLYLLAWEGRFPNNAMDVLYEPSKDPAEEQVCQQDDHTRYGQLRDRVRGEVDCQVCYSLILDPLTTPCGHTFCRKCVARILDHTDLCPVCRRKVGMPTAVRSEPLNRTIARIIDHFFADQVVSRREADADDELGGDHEKDLPLFVCTLSFPTMPTFLHIFEPRYRLMIRRVVENGNSKFGMVMYNRRGDPQGDGLGSTMFMQYGTVLRVERYELLPDGRSLVIATGVSRFKILEAGELDGYLVARTERVDDVSVAEEERLEALETATAAIADPSDANASEPPLNSLSTQELLEVSREFVRTQRLANAPWLHPRVMLTYGPVPTDAARFAWWFASILPVADEEKYLLLSARSVRERLKISARWARELGSRDCSRGSSDPLRAQPEQDPVSSAPSAQAHIPQKLVVGAFFAIFLAQLCVNILQLMRGGRQRRRRRFMDWHLPQPMPRLNRGQLRGP</sequence>
<feature type="region of interest" description="Disordered" evidence="5">
    <location>
        <begin position="1"/>
        <end position="44"/>
    </location>
</feature>
<accession>S7ZF24</accession>
<dbReference type="Gene3D" id="3.30.40.10">
    <property type="entry name" value="Zinc/RING finger domain, C3HC4 (zinc finger)"/>
    <property type="match status" value="2"/>
</dbReference>
<dbReference type="PhylomeDB" id="S7ZF24"/>
<evidence type="ECO:0000256" key="5">
    <source>
        <dbReference type="SAM" id="MobiDB-lite"/>
    </source>
</evidence>
<reference evidence="9 10" key="1">
    <citation type="journal article" date="2013" name="PLoS ONE">
        <title>Genomic and secretomic analyses reveal unique features of the lignocellulolytic enzyme system of Penicillium decumbens.</title>
        <authorList>
            <person name="Liu G."/>
            <person name="Zhang L."/>
            <person name="Wei X."/>
            <person name="Zou G."/>
            <person name="Qin Y."/>
            <person name="Ma L."/>
            <person name="Li J."/>
            <person name="Zheng H."/>
            <person name="Wang S."/>
            <person name="Wang C."/>
            <person name="Xun L."/>
            <person name="Zhao G.-P."/>
            <person name="Zhou Z."/>
            <person name="Qu Y."/>
        </authorList>
    </citation>
    <scope>NUCLEOTIDE SEQUENCE [LARGE SCALE GENOMIC DNA]</scope>
    <source>
        <strain evidence="10">114-2 / CGMCC 5302</strain>
    </source>
</reference>
<dbReference type="AlphaFoldDB" id="S7ZF24"/>
<dbReference type="InterPro" id="IPR046336">
    <property type="entry name" value="Lon_prtase_N_sf"/>
</dbReference>
<dbReference type="Proteomes" id="UP000019376">
    <property type="component" value="Unassembled WGS sequence"/>
</dbReference>
<evidence type="ECO:0000256" key="4">
    <source>
        <dbReference type="PROSITE-ProRule" id="PRU00175"/>
    </source>
</evidence>
<dbReference type="Pfam" id="PF02190">
    <property type="entry name" value="LON_substr_bdg"/>
    <property type="match status" value="1"/>
</dbReference>
<dbReference type="Gene3D" id="2.30.130.40">
    <property type="entry name" value="LON domain-like"/>
    <property type="match status" value="1"/>
</dbReference>
<keyword evidence="2 4" id="KW-0863">Zinc-finger</keyword>
<dbReference type="SUPFAM" id="SSF57850">
    <property type="entry name" value="RING/U-box"/>
    <property type="match status" value="2"/>
</dbReference>
<dbReference type="InterPro" id="IPR017907">
    <property type="entry name" value="Znf_RING_CS"/>
</dbReference>
<dbReference type="Gene3D" id="1.20.58.1480">
    <property type="match status" value="1"/>
</dbReference>
<feature type="transmembrane region" description="Helical" evidence="6">
    <location>
        <begin position="585"/>
        <end position="606"/>
    </location>
</feature>
<dbReference type="InterPro" id="IPR003111">
    <property type="entry name" value="Lon_prtase_N"/>
</dbReference>
<evidence type="ECO:0000256" key="2">
    <source>
        <dbReference type="ARBA" id="ARBA00022771"/>
    </source>
</evidence>
<keyword evidence="6" id="KW-0472">Membrane</keyword>
<keyword evidence="3" id="KW-0862">Zinc</keyword>
<feature type="region of interest" description="Disordered" evidence="5">
    <location>
        <begin position="551"/>
        <end position="576"/>
    </location>
</feature>
<dbReference type="eggNOG" id="KOG4159">
    <property type="taxonomic scope" value="Eukaryota"/>
</dbReference>
<dbReference type="SUPFAM" id="SSF88697">
    <property type="entry name" value="PUA domain-like"/>
    <property type="match status" value="1"/>
</dbReference>
<name>S7ZF24_PENO1</name>
<evidence type="ECO:0000313" key="9">
    <source>
        <dbReference type="EMBL" id="EPS28864.1"/>
    </source>
</evidence>
<dbReference type="PANTHER" id="PTHR23327:SF42">
    <property type="entry name" value="LON PEPTIDASE N-TERMINAL DOMAIN AND RING FINGER PROTEIN C14F5.10C"/>
    <property type="match status" value="1"/>
</dbReference>
<proteinExistence type="predicted"/>
<protein>
    <recommendedName>
        <fullName evidence="11">RING-type domain-containing protein</fullName>
    </recommendedName>
</protein>
<feature type="compositionally biased region" description="Low complexity" evidence="5">
    <location>
        <begin position="23"/>
        <end position="41"/>
    </location>
</feature>
<evidence type="ECO:0008006" key="11">
    <source>
        <dbReference type="Google" id="ProtNLM"/>
    </source>
</evidence>
<evidence type="ECO:0000313" key="10">
    <source>
        <dbReference type="Proteomes" id="UP000019376"/>
    </source>
</evidence>
<dbReference type="PANTHER" id="PTHR23327">
    <property type="entry name" value="RING FINGER PROTEIN 127"/>
    <property type="match status" value="1"/>
</dbReference>
<evidence type="ECO:0000259" key="7">
    <source>
        <dbReference type="PROSITE" id="PS50089"/>
    </source>
</evidence>
<dbReference type="SMART" id="SM00464">
    <property type="entry name" value="LON"/>
    <property type="match status" value="1"/>
</dbReference>